<dbReference type="PANTHER" id="PTHR37326:SF2">
    <property type="entry name" value="SUCCINYLGLUTAMATE DESUCCINYLASE_ASPARTOACYLASE FAMILY PROTEIN"/>
    <property type="match status" value="1"/>
</dbReference>
<name>A0A378J964_9GAMM</name>
<organism evidence="6 7">
    <name type="scientific">Legionella donaldsonii</name>
    <dbReference type="NCBI Taxonomy" id="45060"/>
    <lineage>
        <taxon>Bacteria</taxon>
        <taxon>Pseudomonadati</taxon>
        <taxon>Pseudomonadota</taxon>
        <taxon>Gammaproteobacteria</taxon>
        <taxon>Legionellales</taxon>
        <taxon>Legionellaceae</taxon>
        <taxon>Legionella</taxon>
    </lineage>
</organism>
<dbReference type="AlphaFoldDB" id="A0A378J964"/>
<proteinExistence type="predicted"/>
<evidence type="ECO:0000313" key="6">
    <source>
        <dbReference type="EMBL" id="STX43718.1"/>
    </source>
</evidence>
<dbReference type="GO" id="GO:0016788">
    <property type="term" value="F:hydrolase activity, acting on ester bonds"/>
    <property type="evidence" value="ECO:0007669"/>
    <property type="project" value="InterPro"/>
</dbReference>
<dbReference type="EMBL" id="UGOA01000001">
    <property type="protein sequence ID" value="STX43718.1"/>
    <property type="molecule type" value="Genomic_DNA"/>
</dbReference>
<dbReference type="Pfam" id="PF24827">
    <property type="entry name" value="AstE_AspA_cat"/>
    <property type="match status" value="1"/>
</dbReference>
<keyword evidence="4" id="KW-0862">Zinc</keyword>
<reference evidence="6 7" key="1">
    <citation type="submission" date="2018-06" db="EMBL/GenBank/DDBJ databases">
        <authorList>
            <consortium name="Pathogen Informatics"/>
            <person name="Doyle S."/>
        </authorList>
    </citation>
    <scope>NUCLEOTIDE SEQUENCE [LARGE SCALE GENOMIC DNA]</scope>
    <source>
        <strain evidence="6 7">NCTC13292</strain>
    </source>
</reference>
<dbReference type="Proteomes" id="UP000254677">
    <property type="component" value="Unassembled WGS sequence"/>
</dbReference>
<dbReference type="PIRSF" id="PIRSF039012">
    <property type="entry name" value="ASP"/>
    <property type="match status" value="1"/>
</dbReference>
<dbReference type="PANTHER" id="PTHR37326">
    <property type="entry name" value="BLL3975 PROTEIN"/>
    <property type="match status" value="1"/>
</dbReference>
<dbReference type="GO" id="GO:0046872">
    <property type="term" value="F:metal ion binding"/>
    <property type="evidence" value="ECO:0007669"/>
    <property type="project" value="UniProtKB-KW"/>
</dbReference>
<dbReference type="InterPro" id="IPR055438">
    <property type="entry name" value="AstE_AspA_cat"/>
</dbReference>
<protein>
    <submittedName>
        <fullName evidence="6">Succinylglutamate desuccinylase / aspartoacylase family</fullName>
    </submittedName>
</protein>
<dbReference type="Gene3D" id="3.40.630.10">
    <property type="entry name" value="Zn peptidases"/>
    <property type="match status" value="1"/>
</dbReference>
<evidence type="ECO:0000256" key="2">
    <source>
        <dbReference type="ARBA" id="ARBA00022723"/>
    </source>
</evidence>
<dbReference type="InterPro" id="IPR053138">
    <property type="entry name" value="N-alpha-Ac-DABA_deacetylase"/>
</dbReference>
<keyword evidence="7" id="KW-1185">Reference proteome</keyword>
<dbReference type="InterPro" id="IPR043795">
    <property type="entry name" value="N-alpha-Ac-DABA-like"/>
</dbReference>
<keyword evidence="3" id="KW-0378">Hydrolase</keyword>
<evidence type="ECO:0000313" key="7">
    <source>
        <dbReference type="Proteomes" id="UP000254677"/>
    </source>
</evidence>
<dbReference type="CDD" id="cd06251">
    <property type="entry name" value="M14_ASTE_ASPA-like"/>
    <property type="match status" value="1"/>
</dbReference>
<feature type="domain" description="Succinylglutamate desuccinylase/Aspartoacylase catalytic" evidence="5">
    <location>
        <begin position="48"/>
        <end position="226"/>
    </location>
</feature>
<comment type="cofactor">
    <cofactor evidence="1">
        <name>Zn(2+)</name>
        <dbReference type="ChEBI" id="CHEBI:29105"/>
    </cofactor>
</comment>
<evidence type="ECO:0000256" key="4">
    <source>
        <dbReference type="ARBA" id="ARBA00022833"/>
    </source>
</evidence>
<accession>A0A378J964</accession>
<gene>
    <name evidence="6" type="ORF">NCTC13292_02347</name>
</gene>
<keyword evidence="2" id="KW-0479">Metal-binding</keyword>
<evidence type="ECO:0000256" key="3">
    <source>
        <dbReference type="ARBA" id="ARBA00022801"/>
    </source>
</evidence>
<evidence type="ECO:0000259" key="5">
    <source>
        <dbReference type="Pfam" id="PF24827"/>
    </source>
</evidence>
<evidence type="ECO:0000256" key="1">
    <source>
        <dbReference type="ARBA" id="ARBA00001947"/>
    </source>
</evidence>
<dbReference type="GO" id="GO:0016811">
    <property type="term" value="F:hydrolase activity, acting on carbon-nitrogen (but not peptide) bonds, in linear amides"/>
    <property type="evidence" value="ECO:0007669"/>
    <property type="project" value="InterPro"/>
</dbReference>
<dbReference type="SUPFAM" id="SSF53187">
    <property type="entry name" value="Zn-dependent exopeptidases"/>
    <property type="match status" value="1"/>
</dbReference>
<dbReference type="RefSeq" id="WP_228363381.1">
    <property type="nucleotide sequence ID" value="NZ_CAXYJE010000002.1"/>
</dbReference>
<sequence length="340" mass="37846">MTTRQPIVIANESIKAGQSRCVKLSLSMLYSSTPIEVPVYVFHGKKEGPVLFVTAAIHGDEINGVEIIRRLHHSPLLKRIRGTLLTIPVVNVYGFILHSRYLPDRRDLNRQFPGREQGSMASKLANLLMTEIVEHSTHGIDLHTGAIHRSNYPQTRYSHQCAQSAALANAFAAPVMVPSNMRDGSLRHATDNLDIPMIIYEAGEALRFDELSIKLGVRGILKVMTYLEMLSPSQRRPLARTPPEVAVAKSTFWVRAAESGMVIESKLLGTKIHKDELLCLIVDPLGNNKVKICSPCDGLVIGKTNIPLVNEGDALFHLALFEDWDSLQLFADNQENWDEL</sequence>